<evidence type="ECO:0000256" key="7">
    <source>
        <dbReference type="ARBA" id="ARBA00023136"/>
    </source>
</evidence>
<dbReference type="AlphaFoldDB" id="A0A833S808"/>
<sequence>MKARCWRALDRTQRAERRKTAARSPTIIFRERLQQRHRVLLYHFSLVVQVDIVKIRLQMQTLLHVAERQEVMEIAWGLSVRILYQGAQFCFLRDVPYTLLFFPSYATLRDARADQPTGKTSMLPIVWAGATTGAGGAVIGTHADVVKSGLEAKGSIHGKNGLPPEGGGGQLQRFGTPCQCVQHR</sequence>
<comment type="subcellular location">
    <subcellularLocation>
        <location evidence="1">Mitochondrion inner membrane</location>
        <topology evidence="1">Multi-pass membrane protein</topology>
    </subcellularLocation>
</comment>
<dbReference type="Gene3D" id="1.50.40.10">
    <property type="entry name" value="Mitochondrial carrier domain"/>
    <property type="match status" value="1"/>
</dbReference>
<proteinExistence type="inferred from homology"/>
<evidence type="ECO:0000256" key="5">
    <source>
        <dbReference type="ARBA" id="ARBA00022989"/>
    </source>
</evidence>
<dbReference type="PANTHER" id="PTHR45678:SF9">
    <property type="entry name" value="CALCIUM-BINDING MITOCHONDRIAL CARRIER PROTEIN ARALAR1"/>
    <property type="match status" value="1"/>
</dbReference>
<evidence type="ECO:0000256" key="6">
    <source>
        <dbReference type="ARBA" id="ARBA00023128"/>
    </source>
</evidence>
<keyword evidence="4" id="KW-0999">Mitochondrion inner membrane</keyword>
<keyword evidence="6" id="KW-0496">Mitochondrion</keyword>
<evidence type="ECO:0000256" key="2">
    <source>
        <dbReference type="ARBA" id="ARBA00006375"/>
    </source>
</evidence>
<reference evidence="8" key="1">
    <citation type="submission" date="2020-04" db="EMBL/GenBank/DDBJ databases">
        <title>Hybrid Assembly of Korean Phytophthora infestans isolates.</title>
        <authorList>
            <person name="Prokchorchik M."/>
            <person name="Lee Y."/>
            <person name="Seo J."/>
            <person name="Cho J.-H."/>
            <person name="Park Y.-E."/>
            <person name="Jang D.-C."/>
            <person name="Im J.-S."/>
            <person name="Choi J.-G."/>
            <person name="Park H.-J."/>
            <person name="Lee G.-B."/>
            <person name="Lee Y.-G."/>
            <person name="Hong S.-Y."/>
            <person name="Cho K."/>
            <person name="Sohn K.H."/>
        </authorList>
    </citation>
    <scope>NUCLEOTIDE SEQUENCE</scope>
    <source>
        <strain evidence="8">KR_1_A1</strain>
    </source>
</reference>
<keyword evidence="7" id="KW-0472">Membrane</keyword>
<evidence type="ECO:0000256" key="1">
    <source>
        <dbReference type="ARBA" id="ARBA00004448"/>
    </source>
</evidence>
<dbReference type="SUPFAM" id="SSF103506">
    <property type="entry name" value="Mitochondrial carrier"/>
    <property type="match status" value="1"/>
</dbReference>
<organism evidence="8 9">
    <name type="scientific">Phytophthora infestans</name>
    <name type="common">Potato late blight agent</name>
    <name type="synonym">Botrytis infestans</name>
    <dbReference type="NCBI Taxonomy" id="4787"/>
    <lineage>
        <taxon>Eukaryota</taxon>
        <taxon>Sar</taxon>
        <taxon>Stramenopiles</taxon>
        <taxon>Oomycota</taxon>
        <taxon>Peronosporomycetes</taxon>
        <taxon>Peronosporales</taxon>
        <taxon>Peronosporaceae</taxon>
        <taxon>Phytophthora</taxon>
    </lineage>
</organism>
<dbReference type="EMBL" id="WSZM01000817">
    <property type="protein sequence ID" value="KAF4029423.1"/>
    <property type="molecule type" value="Genomic_DNA"/>
</dbReference>
<name>A0A833S808_PHYIN</name>
<evidence type="ECO:0000256" key="3">
    <source>
        <dbReference type="ARBA" id="ARBA00022692"/>
    </source>
</evidence>
<accession>A0A833S808</accession>
<dbReference type="InterPro" id="IPR023395">
    <property type="entry name" value="MCP_dom_sf"/>
</dbReference>
<comment type="caution">
    <text evidence="8">The sequence shown here is derived from an EMBL/GenBank/DDBJ whole genome shotgun (WGS) entry which is preliminary data.</text>
</comment>
<evidence type="ECO:0000256" key="4">
    <source>
        <dbReference type="ARBA" id="ARBA00022792"/>
    </source>
</evidence>
<dbReference type="GO" id="GO:0022857">
    <property type="term" value="F:transmembrane transporter activity"/>
    <property type="evidence" value="ECO:0007669"/>
    <property type="project" value="TreeGrafter"/>
</dbReference>
<dbReference type="InterPro" id="IPR051028">
    <property type="entry name" value="Mito_Solute_Carrier"/>
</dbReference>
<keyword evidence="5" id="KW-1133">Transmembrane helix</keyword>
<evidence type="ECO:0000313" key="9">
    <source>
        <dbReference type="Proteomes" id="UP000602510"/>
    </source>
</evidence>
<dbReference type="GO" id="GO:0005743">
    <property type="term" value="C:mitochondrial inner membrane"/>
    <property type="evidence" value="ECO:0007669"/>
    <property type="project" value="UniProtKB-SubCell"/>
</dbReference>
<keyword evidence="3" id="KW-0812">Transmembrane</keyword>
<dbReference type="Proteomes" id="UP000602510">
    <property type="component" value="Unassembled WGS sequence"/>
</dbReference>
<keyword evidence="9" id="KW-1185">Reference proteome</keyword>
<comment type="similarity">
    <text evidence="2">Belongs to the mitochondrial carrier (TC 2.A.29) family.</text>
</comment>
<gene>
    <name evidence="8" type="ORF">GN244_ATG18863</name>
</gene>
<dbReference type="PANTHER" id="PTHR45678">
    <property type="entry name" value="MITOCHONDRIAL 2-OXODICARBOXYLATE CARRIER 1-RELATED"/>
    <property type="match status" value="1"/>
</dbReference>
<protein>
    <submittedName>
        <fullName evidence="8">Putative calcium-binding mitochondrial carrier protein Aralar1</fullName>
    </submittedName>
</protein>
<evidence type="ECO:0000313" key="8">
    <source>
        <dbReference type="EMBL" id="KAF4029423.1"/>
    </source>
</evidence>